<evidence type="ECO:0000256" key="2">
    <source>
        <dbReference type="ARBA" id="ARBA00022692"/>
    </source>
</evidence>
<evidence type="ECO:0000313" key="9">
    <source>
        <dbReference type="EMBL" id="BCS23794.1"/>
    </source>
</evidence>
<feature type="transmembrane region" description="Helical" evidence="7">
    <location>
        <begin position="6"/>
        <end position="29"/>
    </location>
</feature>
<comment type="similarity">
    <text evidence="5">Belongs to the SAT4 family.</text>
</comment>
<feature type="transmembrane region" description="Helical" evidence="7">
    <location>
        <begin position="169"/>
        <end position="193"/>
    </location>
</feature>
<keyword evidence="2 7" id="KW-0812">Transmembrane</keyword>
<evidence type="ECO:0000256" key="4">
    <source>
        <dbReference type="ARBA" id="ARBA00023136"/>
    </source>
</evidence>
<keyword evidence="4 7" id="KW-0472">Membrane</keyword>
<organism evidence="9 10">
    <name type="scientific">Aspergillus puulaauensis</name>
    <dbReference type="NCBI Taxonomy" id="1220207"/>
    <lineage>
        <taxon>Eukaryota</taxon>
        <taxon>Fungi</taxon>
        <taxon>Dikarya</taxon>
        <taxon>Ascomycota</taxon>
        <taxon>Pezizomycotina</taxon>
        <taxon>Eurotiomycetes</taxon>
        <taxon>Eurotiomycetidae</taxon>
        <taxon>Eurotiales</taxon>
        <taxon>Aspergillaceae</taxon>
        <taxon>Aspergillus</taxon>
    </lineage>
</organism>
<evidence type="ECO:0000256" key="7">
    <source>
        <dbReference type="SAM" id="Phobius"/>
    </source>
</evidence>
<feature type="domain" description="Rhodopsin" evidence="8">
    <location>
        <begin position="25"/>
        <end position="268"/>
    </location>
</feature>
<dbReference type="PANTHER" id="PTHR33048:SF47">
    <property type="entry name" value="INTEGRAL MEMBRANE PROTEIN-RELATED"/>
    <property type="match status" value="1"/>
</dbReference>
<evidence type="ECO:0000256" key="3">
    <source>
        <dbReference type="ARBA" id="ARBA00022989"/>
    </source>
</evidence>
<feature type="transmembrane region" description="Helical" evidence="7">
    <location>
        <begin position="41"/>
        <end position="63"/>
    </location>
</feature>
<feature type="region of interest" description="Disordered" evidence="6">
    <location>
        <begin position="279"/>
        <end position="311"/>
    </location>
</feature>
<dbReference type="RefSeq" id="XP_041555988.1">
    <property type="nucleotide sequence ID" value="XM_041703288.1"/>
</dbReference>
<reference evidence="9" key="1">
    <citation type="submission" date="2021-01" db="EMBL/GenBank/DDBJ databases">
        <authorList>
            <consortium name="Aspergillus puulaauensis MK2 genome sequencing consortium"/>
            <person name="Kazuki M."/>
            <person name="Futagami T."/>
        </authorList>
    </citation>
    <scope>NUCLEOTIDE SEQUENCE</scope>
    <source>
        <strain evidence="9">MK2</strain>
    </source>
</reference>
<dbReference type="InterPro" id="IPR049326">
    <property type="entry name" value="Rhodopsin_dom_fungi"/>
</dbReference>
<protein>
    <recommendedName>
        <fullName evidence="8">Rhodopsin domain-containing protein</fullName>
    </recommendedName>
</protein>
<evidence type="ECO:0000256" key="6">
    <source>
        <dbReference type="SAM" id="MobiDB-lite"/>
    </source>
</evidence>
<dbReference type="PANTHER" id="PTHR33048">
    <property type="entry name" value="PTH11-LIKE INTEGRAL MEMBRANE PROTEIN (AFU_ORTHOLOGUE AFUA_5G11245)"/>
    <property type="match status" value="1"/>
</dbReference>
<evidence type="ECO:0000313" key="10">
    <source>
        <dbReference type="Proteomes" id="UP000654913"/>
    </source>
</evidence>
<gene>
    <name evidence="9" type="ORF">APUU_40238S</name>
</gene>
<name>A0A7R7XM48_9EURO</name>
<feature type="compositionally biased region" description="Low complexity" evidence="6">
    <location>
        <begin position="294"/>
        <end position="311"/>
    </location>
</feature>
<dbReference type="KEGG" id="apuu:APUU_40238S"/>
<dbReference type="AlphaFoldDB" id="A0A7R7XM48"/>
<comment type="subcellular location">
    <subcellularLocation>
        <location evidence="1">Membrane</location>
        <topology evidence="1">Multi-pass membrane protein</topology>
    </subcellularLocation>
</comment>
<keyword evidence="3 7" id="KW-1133">Transmembrane helix</keyword>
<evidence type="ECO:0000259" key="8">
    <source>
        <dbReference type="Pfam" id="PF20684"/>
    </source>
</evidence>
<evidence type="ECO:0000256" key="1">
    <source>
        <dbReference type="ARBA" id="ARBA00004141"/>
    </source>
</evidence>
<evidence type="ECO:0000256" key="5">
    <source>
        <dbReference type="ARBA" id="ARBA00038359"/>
    </source>
</evidence>
<proteinExistence type="inferred from homology"/>
<accession>A0A7R7XM48</accession>
<dbReference type="EMBL" id="AP024446">
    <property type="protein sequence ID" value="BCS23794.1"/>
    <property type="molecule type" value="Genomic_DNA"/>
</dbReference>
<dbReference type="Pfam" id="PF20684">
    <property type="entry name" value="Fung_rhodopsin"/>
    <property type="match status" value="1"/>
</dbReference>
<dbReference type="OrthoDB" id="4502802at2759"/>
<sequence length="348" mass="38692">MVYDLIACGVAGICFLVACWAFTGVRLFVRIHLRKGPFLDDYLAVISLFLFTVTATISIYCHFTRHIPLVIYPSPEYGRKGLKYVFICQISYTVGTYLMKLSFTCTLRRLIQTRLQYAVLLVLMITGAIITTATIIQAVLYCKPTSYYWNQFGNSNAKGHCGVYSSRTVIVLVQAVWILFADVVLGLIMPFMLLHGTMMHFRTKLSIHVLLGLSSITCIATTIRLVYLSLSSESTLTWTVVPVVFWSLIEHGMNILCVAASTWKPLFVRMGLVDPRDRDSPVRMNTADREVFGESTPVSESNTNTNTSSPTKWGAPIAGIFYDREKIVGVGENAVMLSSASSRGDGVV</sequence>
<dbReference type="InterPro" id="IPR052337">
    <property type="entry name" value="SAT4-like"/>
</dbReference>
<dbReference type="GeneID" id="64973799"/>
<feature type="transmembrane region" description="Helical" evidence="7">
    <location>
        <begin position="239"/>
        <end position="260"/>
    </location>
</feature>
<reference evidence="9" key="2">
    <citation type="submission" date="2021-02" db="EMBL/GenBank/DDBJ databases">
        <title>Aspergillus puulaauensis MK2 genome sequence.</title>
        <authorList>
            <person name="Futagami T."/>
            <person name="Mori K."/>
            <person name="Kadooka C."/>
            <person name="Tanaka T."/>
        </authorList>
    </citation>
    <scope>NUCLEOTIDE SEQUENCE</scope>
    <source>
        <strain evidence="9">MK2</strain>
    </source>
</reference>
<dbReference type="GO" id="GO:0016020">
    <property type="term" value="C:membrane"/>
    <property type="evidence" value="ECO:0007669"/>
    <property type="project" value="UniProtKB-SubCell"/>
</dbReference>
<feature type="compositionally biased region" description="Basic and acidic residues" evidence="6">
    <location>
        <begin position="279"/>
        <end position="292"/>
    </location>
</feature>
<keyword evidence="10" id="KW-1185">Reference proteome</keyword>
<dbReference type="Proteomes" id="UP000654913">
    <property type="component" value="Chromosome 4"/>
</dbReference>
<feature type="transmembrane region" description="Helical" evidence="7">
    <location>
        <begin position="115"/>
        <end position="140"/>
    </location>
</feature>
<feature type="transmembrane region" description="Helical" evidence="7">
    <location>
        <begin position="205"/>
        <end position="227"/>
    </location>
</feature>